<gene>
    <name evidence="2" type="ORF">GSI01S_01_03260</name>
</gene>
<reference evidence="2 3" key="1">
    <citation type="submission" date="2012-12" db="EMBL/GenBank/DDBJ databases">
        <title>Whole genome shotgun sequence of Gordonia sihwensis NBRC 108236.</title>
        <authorList>
            <person name="Yoshida I."/>
            <person name="Hosoyama A."/>
            <person name="Tsuchikane K."/>
            <person name="Ando Y."/>
            <person name="Baba S."/>
            <person name="Ohji S."/>
            <person name="Hamada M."/>
            <person name="Tamura T."/>
            <person name="Yamazoe A."/>
            <person name="Yamazaki S."/>
            <person name="Fujita N."/>
        </authorList>
    </citation>
    <scope>NUCLEOTIDE SEQUENCE [LARGE SCALE GENOMIC DNA]</scope>
    <source>
        <strain evidence="2 3">NBRC 108236</strain>
    </source>
</reference>
<name>L7LEM1_9ACTN</name>
<dbReference type="EMBL" id="BANU01000001">
    <property type="protein sequence ID" value="GAC59359.1"/>
    <property type="molecule type" value="Genomic_DNA"/>
</dbReference>
<evidence type="ECO:0000313" key="2">
    <source>
        <dbReference type="EMBL" id="GAC59359.1"/>
    </source>
</evidence>
<dbReference type="Proteomes" id="UP000035083">
    <property type="component" value="Unassembled WGS sequence"/>
</dbReference>
<evidence type="ECO:0000313" key="3">
    <source>
        <dbReference type="Proteomes" id="UP000035083"/>
    </source>
</evidence>
<dbReference type="AlphaFoldDB" id="L7LEM1"/>
<keyword evidence="3" id="KW-1185">Reference proteome</keyword>
<protein>
    <submittedName>
        <fullName evidence="2">Uncharacterized protein</fullName>
    </submittedName>
</protein>
<comment type="caution">
    <text evidence="2">The sequence shown here is derived from an EMBL/GenBank/DDBJ whole genome shotgun (WGS) entry which is preliminary data.</text>
</comment>
<evidence type="ECO:0000256" key="1">
    <source>
        <dbReference type="SAM" id="MobiDB-lite"/>
    </source>
</evidence>
<feature type="region of interest" description="Disordered" evidence="1">
    <location>
        <begin position="1"/>
        <end position="42"/>
    </location>
</feature>
<organism evidence="2 3">
    <name type="scientific">Gordonia sihwensis NBRC 108236</name>
    <dbReference type="NCBI Taxonomy" id="1223544"/>
    <lineage>
        <taxon>Bacteria</taxon>
        <taxon>Bacillati</taxon>
        <taxon>Actinomycetota</taxon>
        <taxon>Actinomycetes</taxon>
        <taxon>Mycobacteriales</taxon>
        <taxon>Gordoniaceae</taxon>
        <taxon>Gordonia</taxon>
    </lineage>
</organism>
<sequence>MASTPTSKGAAMTQEKETRGSIRKPEAVEALKTGHVGDYTTSREQRRLKFGFTSSRKKSDS</sequence>
<accession>L7LEM1</accession>
<proteinExistence type="predicted"/>
<feature type="compositionally biased region" description="Basic and acidic residues" evidence="1">
    <location>
        <begin position="14"/>
        <end position="29"/>
    </location>
</feature>